<keyword evidence="1" id="KW-0479">Metal-binding</keyword>
<dbReference type="InterPro" id="IPR006612">
    <property type="entry name" value="THAP_Znf"/>
</dbReference>
<dbReference type="Proteomes" id="UP000653271">
    <property type="component" value="Unassembled WGS sequence"/>
</dbReference>
<dbReference type="EMBL" id="WAAB01021698">
    <property type="protein sequence ID" value="NWH80557.1"/>
    <property type="molecule type" value="Genomic_DNA"/>
</dbReference>
<feature type="compositionally biased region" description="Basic residues" evidence="7">
    <location>
        <begin position="169"/>
        <end position="190"/>
    </location>
</feature>
<dbReference type="InterPro" id="IPR038441">
    <property type="entry name" value="THAP_Znf_sf"/>
</dbReference>
<organism evidence="9 10">
    <name type="scientific">Piaya cayana</name>
    <name type="common">Common squirrel cuckoo</name>
    <dbReference type="NCBI Taxonomy" id="33601"/>
    <lineage>
        <taxon>Eukaryota</taxon>
        <taxon>Metazoa</taxon>
        <taxon>Chordata</taxon>
        <taxon>Craniata</taxon>
        <taxon>Vertebrata</taxon>
        <taxon>Euteleostomi</taxon>
        <taxon>Archelosauria</taxon>
        <taxon>Archosauria</taxon>
        <taxon>Dinosauria</taxon>
        <taxon>Saurischia</taxon>
        <taxon>Theropoda</taxon>
        <taxon>Coelurosauria</taxon>
        <taxon>Aves</taxon>
        <taxon>Neognathae</taxon>
        <taxon>Neoaves</taxon>
        <taxon>Otidimorphae</taxon>
        <taxon>Cuculiformes</taxon>
        <taxon>Coccyzidae</taxon>
        <taxon>Piaya</taxon>
    </lineage>
</organism>
<feature type="non-terminal residue" evidence="9">
    <location>
        <position position="400"/>
    </location>
</feature>
<keyword evidence="4 5" id="KW-0238">DNA-binding</keyword>
<feature type="compositionally biased region" description="Polar residues" evidence="7">
    <location>
        <begin position="271"/>
        <end position="289"/>
    </location>
</feature>
<dbReference type="OrthoDB" id="58529at2759"/>
<evidence type="ECO:0000256" key="7">
    <source>
        <dbReference type="SAM" id="MobiDB-lite"/>
    </source>
</evidence>
<dbReference type="AlphaFoldDB" id="A0A850XGA9"/>
<proteinExistence type="predicted"/>
<evidence type="ECO:0000256" key="6">
    <source>
        <dbReference type="SAM" id="Coils"/>
    </source>
</evidence>
<keyword evidence="10" id="KW-1185">Reference proteome</keyword>
<dbReference type="InterPro" id="IPR045165">
    <property type="entry name" value="Nitrobindin"/>
</dbReference>
<dbReference type="PANTHER" id="PTHR15854:SF4">
    <property type="entry name" value="PEROXYNITRITE ISOMERASE THAP4"/>
    <property type="match status" value="1"/>
</dbReference>
<evidence type="ECO:0000256" key="3">
    <source>
        <dbReference type="ARBA" id="ARBA00022833"/>
    </source>
</evidence>
<evidence type="ECO:0000313" key="9">
    <source>
        <dbReference type="EMBL" id="NWH80557.1"/>
    </source>
</evidence>
<accession>A0A850XGA9</accession>
<dbReference type="GO" id="GO:0008270">
    <property type="term" value="F:zinc ion binding"/>
    <property type="evidence" value="ECO:0007669"/>
    <property type="project" value="UniProtKB-KW"/>
</dbReference>
<comment type="caution">
    <text evidence="9">The sequence shown here is derived from an EMBL/GenBank/DDBJ whole genome shotgun (WGS) entry which is preliminary data.</text>
</comment>
<keyword evidence="3" id="KW-0862">Zinc</keyword>
<evidence type="ECO:0000256" key="4">
    <source>
        <dbReference type="ARBA" id="ARBA00023125"/>
    </source>
</evidence>
<dbReference type="PANTHER" id="PTHR15854">
    <property type="entry name" value="THAP4 PROTEIN"/>
    <property type="match status" value="1"/>
</dbReference>
<dbReference type="PROSITE" id="PS50950">
    <property type="entry name" value="ZF_THAP"/>
    <property type="match status" value="1"/>
</dbReference>
<dbReference type="Pfam" id="PF05485">
    <property type="entry name" value="THAP"/>
    <property type="match status" value="1"/>
</dbReference>
<dbReference type="SUPFAM" id="SSF57716">
    <property type="entry name" value="Glucocorticoid receptor-like (DNA-binding domain)"/>
    <property type="match status" value="1"/>
</dbReference>
<dbReference type="GO" id="GO:0003677">
    <property type="term" value="F:DNA binding"/>
    <property type="evidence" value="ECO:0007669"/>
    <property type="project" value="UniProtKB-UniRule"/>
</dbReference>
<evidence type="ECO:0000256" key="1">
    <source>
        <dbReference type="ARBA" id="ARBA00022723"/>
    </source>
</evidence>
<gene>
    <name evidence="9" type="primary">Thap4_1</name>
    <name evidence="9" type="ORF">PIACAY_R14430</name>
</gene>
<name>A0A850XGA9_PIACA</name>
<reference evidence="9" key="1">
    <citation type="submission" date="2019-09" db="EMBL/GenBank/DDBJ databases">
        <title>Bird 10,000 Genomes (B10K) Project - Family phase.</title>
        <authorList>
            <person name="Zhang G."/>
        </authorList>
    </citation>
    <scope>NUCLEOTIDE SEQUENCE</scope>
    <source>
        <strain evidence="9">B10K-DU-008-47</strain>
        <tissue evidence="9">Mixed tissue sample</tissue>
    </source>
</reference>
<evidence type="ECO:0000259" key="8">
    <source>
        <dbReference type="PROSITE" id="PS50950"/>
    </source>
</evidence>
<evidence type="ECO:0000256" key="5">
    <source>
        <dbReference type="PROSITE-ProRule" id="PRU00309"/>
    </source>
</evidence>
<sequence length="400" mass="44057">MVISCAAANCSNRQGKASGGAVSFHRFPLKDSKRLIQWLKAVKRDNWKPTKYSFLCSEHFTKDSFSKRLEDQHRLLKPTAVPTIFQLAEEKRDDLGYVGHGGEIASPEPPRDGEDPRAGGCEVAQRTSSAGQDFMVMQGTKEMEEETLQAEIGSMSEEKESLRGQPGGSRRRTLGGKWVAKRRPQKKPKRSSVEESPKAAWVADRSGVSADDFTPPASGVCKFIGSLHSYSFSSKHPRPSFPKEQLERKRPKRDVGPSCSSQLMGHDKAEGSSTSSRTATPQKPSQGLSASPADLTPQPAAEAAVGQKGDTDANPMSINEVIMSASGACKLIDSLHSYCFSSRQSKNQVCCLREQVEKKNGELKLLRQRISRSDSQVRKLKEKLDELKRISFPYLNSLLS</sequence>
<feature type="domain" description="THAP-type" evidence="8">
    <location>
        <begin position="1"/>
        <end position="85"/>
    </location>
</feature>
<evidence type="ECO:0000256" key="2">
    <source>
        <dbReference type="ARBA" id="ARBA00022771"/>
    </source>
</evidence>
<dbReference type="SMART" id="SM00692">
    <property type="entry name" value="DM3"/>
    <property type="match status" value="1"/>
</dbReference>
<evidence type="ECO:0000313" key="10">
    <source>
        <dbReference type="Proteomes" id="UP000653271"/>
    </source>
</evidence>
<feature type="non-terminal residue" evidence="9">
    <location>
        <position position="1"/>
    </location>
</feature>
<protein>
    <submittedName>
        <fullName evidence="9">THAP4 protein</fullName>
    </submittedName>
</protein>
<dbReference type="SMART" id="SM00980">
    <property type="entry name" value="THAP"/>
    <property type="match status" value="1"/>
</dbReference>
<feature type="region of interest" description="Disordered" evidence="7">
    <location>
        <begin position="96"/>
        <end position="213"/>
    </location>
</feature>
<feature type="region of interest" description="Disordered" evidence="7">
    <location>
        <begin position="232"/>
        <end position="312"/>
    </location>
</feature>
<keyword evidence="6" id="KW-0175">Coiled coil</keyword>
<keyword evidence="2 5" id="KW-0863">Zinc-finger</keyword>
<feature type="coiled-coil region" evidence="6">
    <location>
        <begin position="363"/>
        <end position="390"/>
    </location>
</feature>
<dbReference type="Gene3D" id="6.20.210.20">
    <property type="entry name" value="THAP domain"/>
    <property type="match status" value="1"/>
</dbReference>